<dbReference type="EMBL" id="MCFD01000003">
    <property type="protein sequence ID" value="ORX72106.1"/>
    <property type="molecule type" value="Genomic_DNA"/>
</dbReference>
<evidence type="ECO:0000313" key="2">
    <source>
        <dbReference type="EMBL" id="ORX72106.1"/>
    </source>
</evidence>
<evidence type="ECO:0000259" key="1">
    <source>
        <dbReference type="Pfam" id="PF13883"/>
    </source>
</evidence>
<dbReference type="STRING" id="61395.A0A1Y1WFU5"/>
<dbReference type="SUPFAM" id="SSF50475">
    <property type="entry name" value="FMN-binding split barrel"/>
    <property type="match status" value="1"/>
</dbReference>
<evidence type="ECO:0000313" key="3">
    <source>
        <dbReference type="Proteomes" id="UP000193922"/>
    </source>
</evidence>
<dbReference type="RefSeq" id="XP_040745530.1">
    <property type="nucleotide sequence ID" value="XM_040890184.1"/>
</dbReference>
<keyword evidence="3" id="KW-1185">Reference proteome</keyword>
<accession>A0A1Y1WFU5</accession>
<dbReference type="Proteomes" id="UP000193922">
    <property type="component" value="Unassembled WGS sequence"/>
</dbReference>
<feature type="domain" description="CREG-like beta-barrel" evidence="1">
    <location>
        <begin position="19"/>
        <end position="151"/>
    </location>
</feature>
<name>A0A1Y1WFU5_9FUNG</name>
<dbReference type="AlphaFoldDB" id="A0A1Y1WFU5"/>
<protein>
    <recommendedName>
        <fullName evidence="1">CREG-like beta-barrel domain-containing protein</fullName>
    </recommendedName>
</protein>
<gene>
    <name evidence="2" type="ORF">DL89DRAFT_291341</name>
</gene>
<sequence>MPPSSPAHWLKTVSDGVLSTTLPGGTAFGIPEYICESPLTPGYVILCMTDLSRAVHNLSNHDGASVMVKSSSTEGSLVTNPRVTLIGTLKVVEQEDREAVRKAYVDVHADTRHWVNWADFRFYELKVESLYFVGGFGGQHYIGPVSRELYLSARP</sequence>
<dbReference type="InterPro" id="IPR055343">
    <property type="entry name" value="CREG_beta-barrel"/>
</dbReference>
<dbReference type="Pfam" id="PF13883">
    <property type="entry name" value="CREG_beta-barrel"/>
    <property type="match status" value="1"/>
</dbReference>
<dbReference type="PANTHER" id="PTHR37273">
    <property type="entry name" value="CHROMOSOME 8, WHOLE GENOME SHOTGUN SEQUENCE"/>
    <property type="match status" value="1"/>
</dbReference>
<organism evidence="2 3">
    <name type="scientific">Linderina pennispora</name>
    <dbReference type="NCBI Taxonomy" id="61395"/>
    <lineage>
        <taxon>Eukaryota</taxon>
        <taxon>Fungi</taxon>
        <taxon>Fungi incertae sedis</taxon>
        <taxon>Zoopagomycota</taxon>
        <taxon>Kickxellomycotina</taxon>
        <taxon>Kickxellomycetes</taxon>
        <taxon>Kickxellales</taxon>
        <taxon>Kickxellaceae</taxon>
        <taxon>Linderina</taxon>
    </lineage>
</organism>
<dbReference type="PANTHER" id="PTHR37273:SF1">
    <property type="entry name" value="ADL397C-AP"/>
    <property type="match status" value="1"/>
</dbReference>
<dbReference type="Gene3D" id="2.30.110.10">
    <property type="entry name" value="Electron Transport, Fmn-binding Protein, Chain A"/>
    <property type="match status" value="1"/>
</dbReference>
<reference evidence="2 3" key="1">
    <citation type="submission" date="2016-07" db="EMBL/GenBank/DDBJ databases">
        <title>Pervasive Adenine N6-methylation of Active Genes in Fungi.</title>
        <authorList>
            <consortium name="DOE Joint Genome Institute"/>
            <person name="Mondo S.J."/>
            <person name="Dannebaum R.O."/>
            <person name="Kuo R.C."/>
            <person name="Labutti K."/>
            <person name="Haridas S."/>
            <person name="Kuo A."/>
            <person name="Salamov A."/>
            <person name="Ahrendt S.R."/>
            <person name="Lipzen A."/>
            <person name="Sullivan W."/>
            <person name="Andreopoulos W.B."/>
            <person name="Clum A."/>
            <person name="Lindquist E."/>
            <person name="Daum C."/>
            <person name="Ramamoorthy G.K."/>
            <person name="Gryganskyi A."/>
            <person name="Culley D."/>
            <person name="Magnuson J.K."/>
            <person name="James T.Y."/>
            <person name="O'Malley M.A."/>
            <person name="Stajich J.E."/>
            <person name="Spatafora J.W."/>
            <person name="Visel A."/>
            <person name="Grigoriev I.V."/>
        </authorList>
    </citation>
    <scope>NUCLEOTIDE SEQUENCE [LARGE SCALE GENOMIC DNA]</scope>
    <source>
        <strain evidence="2 3">ATCC 12442</strain>
    </source>
</reference>
<dbReference type="GeneID" id="63806832"/>
<dbReference type="InterPro" id="IPR012349">
    <property type="entry name" value="Split_barrel_FMN-bd"/>
</dbReference>
<proteinExistence type="predicted"/>
<comment type="caution">
    <text evidence="2">The sequence shown here is derived from an EMBL/GenBank/DDBJ whole genome shotgun (WGS) entry which is preliminary data.</text>
</comment>
<dbReference type="OrthoDB" id="2138282at2759"/>